<protein>
    <submittedName>
        <fullName evidence="2">Uncharacterized protein</fullName>
    </submittedName>
</protein>
<gene>
    <name evidence="2" type="ORF">GFSPODELE1_LOCUS530</name>
</gene>
<keyword evidence="3" id="KW-1185">Reference proteome</keyword>
<feature type="region of interest" description="Disordered" evidence="1">
    <location>
        <begin position="301"/>
        <end position="343"/>
    </location>
</feature>
<organism evidence="2 3">
    <name type="scientific">Somion occarium</name>
    <dbReference type="NCBI Taxonomy" id="3059160"/>
    <lineage>
        <taxon>Eukaryota</taxon>
        <taxon>Fungi</taxon>
        <taxon>Dikarya</taxon>
        <taxon>Basidiomycota</taxon>
        <taxon>Agaricomycotina</taxon>
        <taxon>Agaricomycetes</taxon>
        <taxon>Polyporales</taxon>
        <taxon>Cerrenaceae</taxon>
        <taxon>Somion</taxon>
    </lineage>
</organism>
<feature type="compositionally biased region" description="Low complexity" evidence="1">
    <location>
        <begin position="301"/>
        <end position="321"/>
    </location>
</feature>
<name>A0ABP1CGZ3_9APHY</name>
<reference evidence="3" key="1">
    <citation type="submission" date="2024-04" db="EMBL/GenBank/DDBJ databases">
        <authorList>
            <person name="Shaw F."/>
            <person name="Minotto A."/>
        </authorList>
    </citation>
    <scope>NUCLEOTIDE SEQUENCE [LARGE SCALE GENOMIC DNA]</scope>
</reference>
<evidence type="ECO:0000313" key="3">
    <source>
        <dbReference type="Proteomes" id="UP001497453"/>
    </source>
</evidence>
<evidence type="ECO:0000313" key="2">
    <source>
        <dbReference type="EMBL" id="CAL1694955.1"/>
    </source>
</evidence>
<accession>A0ABP1CGZ3</accession>
<proteinExistence type="predicted"/>
<dbReference type="Proteomes" id="UP001497453">
    <property type="component" value="Chromosome 1"/>
</dbReference>
<sequence>MSSRQHSALRLPSYRSLHSLRYHPYPRLSVRRARNSHTEIVMEHEFPSQGRLYLLSLVDVLEDRSSVVALGFVVAGMGASITEEHRRTWSLEHMVIEFAFARQRQRVTVSRLLICVESFVIDLLAQSCLQRNRSRQWRVRTMIGASADMQTGYTYHALRILHPQYFDFLHSRQSSEKHVFVMTRIQFDSKLAVPPVDRSRKAGAVYPRVAQIKGESDRKDFEDLYWGRPTLSSVSMLKKLEVGEHPTIRTDTASSFSIQIPIKELAAAASKVTSAMPTRAHLVPNDAPRKPQNLLSLDELSLTPPLSRSTPSSTAGSSECSEVVTPTEEYNRELPFLHSQTSL</sequence>
<dbReference type="EMBL" id="OZ037944">
    <property type="protein sequence ID" value="CAL1694955.1"/>
    <property type="molecule type" value="Genomic_DNA"/>
</dbReference>
<evidence type="ECO:0000256" key="1">
    <source>
        <dbReference type="SAM" id="MobiDB-lite"/>
    </source>
</evidence>